<gene>
    <name evidence="2" type="ORF">ACFOWD_05260</name>
</gene>
<evidence type="ECO:0000313" key="2">
    <source>
        <dbReference type="EMBL" id="MFC4268307.1"/>
    </source>
</evidence>
<feature type="transmembrane region" description="Helical" evidence="1">
    <location>
        <begin position="62"/>
        <end position="87"/>
    </location>
</feature>
<protein>
    <submittedName>
        <fullName evidence="2">DUF2975 domain-containing protein</fullName>
    </submittedName>
</protein>
<dbReference type="InterPro" id="IPR021354">
    <property type="entry name" value="DUF2975"/>
</dbReference>
<comment type="caution">
    <text evidence="2">The sequence shown here is derived from an EMBL/GenBank/DDBJ whole genome shotgun (WGS) entry which is preliminary data.</text>
</comment>
<keyword evidence="1" id="KW-0472">Membrane</keyword>
<accession>A0ABV8R8K0</accession>
<evidence type="ECO:0000313" key="3">
    <source>
        <dbReference type="Proteomes" id="UP001595826"/>
    </source>
</evidence>
<keyword evidence="1" id="KW-0812">Transmembrane</keyword>
<evidence type="ECO:0000256" key="1">
    <source>
        <dbReference type="SAM" id="Phobius"/>
    </source>
</evidence>
<dbReference type="RefSeq" id="WP_377408708.1">
    <property type="nucleotide sequence ID" value="NZ_JBHSCY010000001.1"/>
</dbReference>
<dbReference type="Proteomes" id="UP001595826">
    <property type="component" value="Unassembled WGS sequence"/>
</dbReference>
<reference evidence="3" key="1">
    <citation type="journal article" date="2019" name="Int. J. Syst. Evol. Microbiol.">
        <title>The Global Catalogue of Microorganisms (GCM) 10K type strain sequencing project: providing services to taxonomists for standard genome sequencing and annotation.</title>
        <authorList>
            <consortium name="The Broad Institute Genomics Platform"/>
            <consortium name="The Broad Institute Genome Sequencing Center for Infectious Disease"/>
            <person name="Wu L."/>
            <person name="Ma J."/>
        </authorList>
    </citation>
    <scope>NUCLEOTIDE SEQUENCE [LARGE SCALE GENOMIC DNA]</scope>
    <source>
        <strain evidence="3">CECT 8655</strain>
    </source>
</reference>
<keyword evidence="1" id="KW-1133">Transmembrane helix</keyword>
<proteinExistence type="predicted"/>
<dbReference type="Pfam" id="PF11188">
    <property type="entry name" value="DUF2975"/>
    <property type="match status" value="1"/>
</dbReference>
<feature type="transmembrane region" description="Helical" evidence="1">
    <location>
        <begin position="139"/>
        <end position="157"/>
    </location>
</feature>
<organism evidence="2 3">
    <name type="scientific">Polaribacter marinivivus</name>
    <dbReference type="NCBI Taxonomy" id="1524260"/>
    <lineage>
        <taxon>Bacteria</taxon>
        <taxon>Pseudomonadati</taxon>
        <taxon>Bacteroidota</taxon>
        <taxon>Flavobacteriia</taxon>
        <taxon>Flavobacteriales</taxon>
        <taxon>Flavobacteriaceae</taxon>
    </lineage>
</organism>
<feature type="transmembrane region" description="Helical" evidence="1">
    <location>
        <begin position="108"/>
        <end position="127"/>
    </location>
</feature>
<sequence>MKSKNILKIMYVFAWLAFIGLCIQTGAIIFSYLVSLNNPEASKNLFGGLNLSEYYNYNINQYSIIVFYKVLLYALEAYIAFILIKLLKDLDIKNPFNQFVSDLMKNTSISIFVLWIIAMIHNTHLQFIGKKQGFEMDLFSSDFVFLAGVIFIFTKIVQRGIQIQTENDLTI</sequence>
<keyword evidence="3" id="KW-1185">Reference proteome</keyword>
<name>A0ABV8R8K0_9FLAO</name>
<feature type="transmembrane region" description="Helical" evidence="1">
    <location>
        <begin position="12"/>
        <end position="34"/>
    </location>
</feature>
<dbReference type="EMBL" id="JBHSCY010000001">
    <property type="protein sequence ID" value="MFC4268307.1"/>
    <property type="molecule type" value="Genomic_DNA"/>
</dbReference>